<evidence type="ECO:0000256" key="8">
    <source>
        <dbReference type="ARBA" id="ARBA00049902"/>
    </source>
</evidence>
<keyword evidence="5 10" id="KW-0808">Transferase</keyword>
<dbReference type="GO" id="GO:0004180">
    <property type="term" value="F:carboxypeptidase activity"/>
    <property type="evidence" value="ECO:0007669"/>
    <property type="project" value="UniProtKB-KW"/>
</dbReference>
<comment type="catalytic activity">
    <reaction evidence="8">
        <text>[GlcNAc-(1-&gt;4)-Mur2Ac(oyl-L-Ala-gamma-D-Glu-L-Lys-D-Ala-D-Ala)](n)-di-trans,octa-cis-undecaprenyl diphosphate + beta-D-GlcNAc-(1-&gt;4)-Mur2Ac(oyl-L-Ala-gamma-D-Glu-L-Lys-D-Ala-D-Ala)-di-trans,octa-cis-undecaprenyl diphosphate = [GlcNAc-(1-&gt;4)-Mur2Ac(oyl-L-Ala-gamma-D-Glu-L-Lys-D-Ala-D-Ala)](n+1)-di-trans,octa-cis-undecaprenyl diphosphate + di-trans,octa-cis-undecaprenyl diphosphate + H(+)</text>
        <dbReference type="Rhea" id="RHEA:23708"/>
        <dbReference type="Rhea" id="RHEA-COMP:9602"/>
        <dbReference type="Rhea" id="RHEA-COMP:9603"/>
        <dbReference type="ChEBI" id="CHEBI:15378"/>
        <dbReference type="ChEBI" id="CHEBI:58405"/>
        <dbReference type="ChEBI" id="CHEBI:60033"/>
        <dbReference type="ChEBI" id="CHEBI:78435"/>
        <dbReference type="EC" id="2.4.99.28"/>
    </reaction>
</comment>
<dbReference type="PANTHER" id="PTHR32282">
    <property type="entry name" value="BINDING PROTEIN TRANSPEPTIDASE, PUTATIVE-RELATED"/>
    <property type="match status" value="1"/>
</dbReference>
<dbReference type="RefSeq" id="WP_080049650.1">
    <property type="nucleotide sequence ID" value="NZ_CP020100.1"/>
</dbReference>
<evidence type="ECO:0000256" key="7">
    <source>
        <dbReference type="ARBA" id="ARBA00044770"/>
    </source>
</evidence>
<feature type="domain" description="Glycosyl transferase family 51" evidence="9">
    <location>
        <begin position="125"/>
        <end position="315"/>
    </location>
</feature>
<gene>
    <name evidence="10" type="ORF">BVH74_08565</name>
</gene>
<evidence type="ECO:0000256" key="1">
    <source>
        <dbReference type="ARBA" id="ARBA00004752"/>
    </source>
</evidence>
<dbReference type="GO" id="GO:0030288">
    <property type="term" value="C:outer membrane-bounded periplasmic space"/>
    <property type="evidence" value="ECO:0007669"/>
    <property type="project" value="TreeGrafter"/>
</dbReference>
<dbReference type="KEGG" id="ppha:BVH74_08565"/>
<dbReference type="SUPFAM" id="SSF53955">
    <property type="entry name" value="Lysozyme-like"/>
    <property type="match status" value="1"/>
</dbReference>
<keyword evidence="2" id="KW-0121">Carboxypeptidase</keyword>
<organism evidence="10 11">
    <name type="scientific">Halopseudomonas phragmitis</name>
    <dbReference type="NCBI Taxonomy" id="1931241"/>
    <lineage>
        <taxon>Bacteria</taxon>
        <taxon>Pseudomonadati</taxon>
        <taxon>Pseudomonadota</taxon>
        <taxon>Gammaproteobacteria</taxon>
        <taxon>Pseudomonadales</taxon>
        <taxon>Pseudomonadaceae</taxon>
        <taxon>Halopseudomonas</taxon>
    </lineage>
</organism>
<protein>
    <recommendedName>
        <fullName evidence="7">peptidoglycan glycosyltransferase</fullName>
        <ecNumber evidence="7">2.4.99.28</ecNumber>
    </recommendedName>
</protein>
<evidence type="ECO:0000256" key="3">
    <source>
        <dbReference type="ARBA" id="ARBA00022670"/>
    </source>
</evidence>
<dbReference type="InterPro" id="IPR036950">
    <property type="entry name" value="PBP_transglycosylase"/>
</dbReference>
<dbReference type="Gene3D" id="3.40.710.10">
    <property type="entry name" value="DD-peptidase/beta-lactamase superfamily"/>
    <property type="match status" value="1"/>
</dbReference>
<name>A0A1V0B4F4_9GAMM</name>
<dbReference type="SUPFAM" id="SSF56601">
    <property type="entry name" value="beta-lactamase/transpeptidase-like"/>
    <property type="match status" value="3"/>
</dbReference>
<evidence type="ECO:0000256" key="5">
    <source>
        <dbReference type="ARBA" id="ARBA00022679"/>
    </source>
</evidence>
<dbReference type="InterPro" id="IPR050396">
    <property type="entry name" value="Glycosyltr_51/Transpeptidase"/>
</dbReference>
<evidence type="ECO:0000256" key="4">
    <source>
        <dbReference type="ARBA" id="ARBA00022676"/>
    </source>
</evidence>
<accession>A0A1V0B4F4</accession>
<evidence type="ECO:0000256" key="6">
    <source>
        <dbReference type="ARBA" id="ARBA00023268"/>
    </source>
</evidence>
<dbReference type="STRING" id="1931241.BVH74_08565"/>
<dbReference type="GO" id="GO:0006508">
    <property type="term" value="P:proteolysis"/>
    <property type="evidence" value="ECO:0007669"/>
    <property type="project" value="UniProtKB-KW"/>
</dbReference>
<keyword evidence="6" id="KW-0511">Multifunctional enzyme</keyword>
<dbReference type="InterPro" id="IPR001264">
    <property type="entry name" value="Glyco_trans_51"/>
</dbReference>
<sequence length="996" mass="113221">MRLRLWILLTVAVLALGWLIRDEMRSSFYQSQWFSRHASTLTYNLEEGVSERLRYPEFGPFNQRLGYSLLPDFIGRLQDQGFAVTHQVRFSDELLAYADKGLYPPYREKTRSGLQVRDCKADSIYQFRYPLRQYASFDHIPPLLVSSLLFIENRHLLNPDAPLANPAVDWPRFLKASLSLVSNRWDENGGSSPGASTLATQIEKYRHSPEGRTHGPKDKLLQMGSASFRAYLDGPNTEAARQRLVLDYLNTVPLAAAPGHGEVIGLGDALWVWYVEDFHRFNQNLRGDHGLQAQALALRQALSMLIAQRRPSYYLLQGREDMHELVDSHIRLLAREGIVDPQLRQAALETHVRFRDWSRQPVRPRVAADKAVTVTRSRIAGLLGQTLYGIDRMDLQVDSSLHLELQRAASEYLESLADPEVAGRIGLFGERLLSPEKVGEVRYSFTLMQRTPEGNQVRVQTDNTGLPFDLNEGSKLELGSTAKLRVLVTYLEIIAELYDQLSEGATEAIQEALSEPDDRISVWAATWLRANPEATLEQMLEAALERRYSASPHEQFFTGGGVQRFSNFRNEDNGRNPTVREAIRESINLPFVRLLRDIVRYTIHQTPGSSIQLLRDDRDPRRAQYLEQFADREGRTFLLRFWRKYSGKNEAERMETFLDGLRPTVTRLAAVYRYLYPESTPEELAEFLARRTGEQLSESRINTLHRDYGPGRYNLPDQGYIARVHPLELWLLGYLRENPEAQFLDAVEASRAERQEVYGWLFRTRHRGARDVRIRTMLEVEAFLDIHRRWQRLGYPFEHMVPSLGSALGSAGDRPAALAELMGIINNEGLRYRTWRINTLHFAGDTPYETRFERVVEPGQQVIPRTVARVLRNVLADVVEGGTARRLQGAFVQEGQVVLTGGKTGTGDNRIHSMAADGRSIGSQVMNRTATFVFFLGDEHFGTLTAFVPGQAAEGFRFTSALPVQVLRGMAPFLMPYLTGAEVQCLPRADYSALAP</sequence>
<evidence type="ECO:0000256" key="2">
    <source>
        <dbReference type="ARBA" id="ARBA00022645"/>
    </source>
</evidence>
<keyword evidence="3" id="KW-0378">Hydrolase</keyword>
<evidence type="ECO:0000313" key="10">
    <source>
        <dbReference type="EMBL" id="AQZ94797.1"/>
    </source>
</evidence>
<dbReference type="GO" id="GO:0008955">
    <property type="term" value="F:peptidoglycan glycosyltransferase activity"/>
    <property type="evidence" value="ECO:0007669"/>
    <property type="project" value="UniProtKB-EC"/>
</dbReference>
<dbReference type="Gene3D" id="1.10.3810.10">
    <property type="entry name" value="Biosynthetic peptidoglycan transglycosylase-like"/>
    <property type="match status" value="1"/>
</dbReference>
<dbReference type="Pfam" id="PF00912">
    <property type="entry name" value="Transgly"/>
    <property type="match status" value="1"/>
</dbReference>
<reference evidence="10 11" key="1">
    <citation type="submission" date="2017-03" db="EMBL/GenBank/DDBJ databases">
        <title>Complete genome sequence of the novel DNRA strain Pseudomonas sp. S-6-2 isolated from Chinese polluted river sediment. Journal of Biotechnology.</title>
        <authorList>
            <person name="Li J."/>
            <person name="Xiang F."/>
            <person name="Wang L."/>
            <person name="Xi L."/>
            <person name="Liu J."/>
        </authorList>
    </citation>
    <scope>NUCLEOTIDE SEQUENCE [LARGE SCALE GENOMIC DNA]</scope>
    <source>
        <strain evidence="10 11">S-6-2</strain>
    </source>
</reference>
<dbReference type="EMBL" id="CP020100">
    <property type="protein sequence ID" value="AQZ94797.1"/>
    <property type="molecule type" value="Genomic_DNA"/>
</dbReference>
<evidence type="ECO:0000313" key="11">
    <source>
        <dbReference type="Proteomes" id="UP000243488"/>
    </source>
</evidence>
<keyword evidence="4" id="KW-0328">Glycosyltransferase</keyword>
<dbReference type="GO" id="GO:0009252">
    <property type="term" value="P:peptidoglycan biosynthetic process"/>
    <property type="evidence" value="ECO:0007669"/>
    <property type="project" value="TreeGrafter"/>
</dbReference>
<dbReference type="PANTHER" id="PTHR32282:SF24">
    <property type="entry name" value="GLYCOSYL TRANSFERASE FAMILY 51 DOMAIN-CONTAINING PROTEIN"/>
    <property type="match status" value="1"/>
</dbReference>
<proteinExistence type="predicted"/>
<dbReference type="EC" id="2.4.99.28" evidence="7"/>
<keyword evidence="11" id="KW-1185">Reference proteome</keyword>
<evidence type="ECO:0000259" key="9">
    <source>
        <dbReference type="Pfam" id="PF00912"/>
    </source>
</evidence>
<dbReference type="Proteomes" id="UP000243488">
    <property type="component" value="Chromosome"/>
</dbReference>
<keyword evidence="3" id="KW-0645">Protease</keyword>
<dbReference type="AlphaFoldDB" id="A0A1V0B4F4"/>
<dbReference type="InterPro" id="IPR012338">
    <property type="entry name" value="Beta-lactam/transpept-like"/>
</dbReference>
<comment type="pathway">
    <text evidence="1">Cell wall biogenesis; peptidoglycan biosynthesis.</text>
</comment>
<dbReference type="InterPro" id="IPR023346">
    <property type="entry name" value="Lysozyme-like_dom_sf"/>
</dbReference>